<evidence type="ECO:0000313" key="2">
    <source>
        <dbReference type="Proteomes" id="UP001141253"/>
    </source>
</evidence>
<reference evidence="1" key="2">
    <citation type="journal article" date="2023" name="Int. J. Mol. Sci.">
        <title>De Novo Assembly and Annotation of 11 Diverse Shrub Willow (Salix) Genomes Reveals Novel Gene Organization in Sex-Linked Regions.</title>
        <authorList>
            <person name="Hyden B."/>
            <person name="Feng K."/>
            <person name="Yates T.B."/>
            <person name="Jawdy S."/>
            <person name="Cereghino C."/>
            <person name="Smart L.B."/>
            <person name="Muchero W."/>
        </authorList>
    </citation>
    <scope>NUCLEOTIDE SEQUENCE</scope>
    <source>
        <tissue evidence="1">Shoot tip</tissue>
    </source>
</reference>
<name>A0ABQ9BSL3_9ROSI</name>
<protein>
    <submittedName>
        <fullName evidence="1">Uncharacterized protein</fullName>
    </submittedName>
</protein>
<proteinExistence type="predicted"/>
<keyword evidence="2" id="KW-1185">Reference proteome</keyword>
<organism evidence="1 2">
    <name type="scientific">Salix suchowensis</name>
    <dbReference type="NCBI Taxonomy" id="1278906"/>
    <lineage>
        <taxon>Eukaryota</taxon>
        <taxon>Viridiplantae</taxon>
        <taxon>Streptophyta</taxon>
        <taxon>Embryophyta</taxon>
        <taxon>Tracheophyta</taxon>
        <taxon>Spermatophyta</taxon>
        <taxon>Magnoliopsida</taxon>
        <taxon>eudicotyledons</taxon>
        <taxon>Gunneridae</taxon>
        <taxon>Pentapetalae</taxon>
        <taxon>rosids</taxon>
        <taxon>fabids</taxon>
        <taxon>Malpighiales</taxon>
        <taxon>Salicaceae</taxon>
        <taxon>Saliceae</taxon>
        <taxon>Salix</taxon>
    </lineage>
</organism>
<sequence length="36" mass="4091">MVVEEEGSDGDEEMILASMHNFDTWNYCCNGSSCRM</sequence>
<accession>A0ABQ9BSL3</accession>
<reference evidence="1" key="1">
    <citation type="submission" date="2022-10" db="EMBL/GenBank/DDBJ databases">
        <authorList>
            <person name="Hyden B.L."/>
            <person name="Feng K."/>
            <person name="Yates T."/>
            <person name="Jawdy S."/>
            <person name="Smart L.B."/>
            <person name="Muchero W."/>
        </authorList>
    </citation>
    <scope>NUCLEOTIDE SEQUENCE</scope>
    <source>
        <tissue evidence="1">Shoot tip</tissue>
    </source>
</reference>
<dbReference type="Proteomes" id="UP001141253">
    <property type="component" value="Chromosome 3"/>
</dbReference>
<gene>
    <name evidence="1" type="ORF">OIU77_027093</name>
</gene>
<comment type="caution">
    <text evidence="1">The sequence shown here is derived from an EMBL/GenBank/DDBJ whole genome shotgun (WGS) entry which is preliminary data.</text>
</comment>
<evidence type="ECO:0000313" key="1">
    <source>
        <dbReference type="EMBL" id="KAJ6388668.1"/>
    </source>
</evidence>
<dbReference type="EMBL" id="JAPFFI010000007">
    <property type="protein sequence ID" value="KAJ6388668.1"/>
    <property type="molecule type" value="Genomic_DNA"/>
</dbReference>